<organism evidence="11 12">
    <name type="scientific">Spermophilus dauricus</name>
    <name type="common">Daurian ground squirrel</name>
    <dbReference type="NCBI Taxonomy" id="99837"/>
    <lineage>
        <taxon>Eukaryota</taxon>
        <taxon>Metazoa</taxon>
        <taxon>Chordata</taxon>
        <taxon>Craniata</taxon>
        <taxon>Vertebrata</taxon>
        <taxon>Euteleostomi</taxon>
        <taxon>Mammalia</taxon>
        <taxon>Eutheria</taxon>
        <taxon>Euarchontoglires</taxon>
        <taxon>Glires</taxon>
        <taxon>Rodentia</taxon>
        <taxon>Sciuromorpha</taxon>
        <taxon>Sciuridae</taxon>
        <taxon>Xerinae</taxon>
        <taxon>Marmotini</taxon>
        <taxon>Spermophilus</taxon>
    </lineage>
</organism>
<dbReference type="Gene3D" id="6.10.150.10">
    <property type="match status" value="1"/>
</dbReference>
<dbReference type="FunFam" id="1.10.720.30:FF:000002">
    <property type="entry name" value="Myocardin related transcription factor A"/>
    <property type="match status" value="1"/>
</dbReference>
<dbReference type="Proteomes" id="UP000694422">
    <property type="component" value="Unplaced"/>
</dbReference>
<feature type="region of interest" description="Disordered" evidence="9">
    <location>
        <begin position="394"/>
        <end position="422"/>
    </location>
</feature>
<dbReference type="InterPro" id="IPR004018">
    <property type="entry name" value="RPEL_repeat"/>
</dbReference>
<feature type="compositionally biased region" description="Basic and acidic residues" evidence="9">
    <location>
        <begin position="166"/>
        <end position="181"/>
    </location>
</feature>
<dbReference type="GO" id="GO:0051145">
    <property type="term" value="P:smooth muscle cell differentiation"/>
    <property type="evidence" value="ECO:0007669"/>
    <property type="project" value="TreeGrafter"/>
</dbReference>
<dbReference type="InterPro" id="IPR036361">
    <property type="entry name" value="SAP_dom_sf"/>
</dbReference>
<dbReference type="GO" id="GO:0003713">
    <property type="term" value="F:transcription coactivator activity"/>
    <property type="evidence" value="ECO:0007669"/>
    <property type="project" value="UniProtKB-ARBA"/>
</dbReference>
<dbReference type="InterPro" id="IPR043451">
    <property type="entry name" value="Myocardin-like"/>
</dbReference>
<feature type="compositionally biased region" description="Polar residues" evidence="9">
    <location>
        <begin position="515"/>
        <end position="543"/>
    </location>
</feature>
<dbReference type="PANTHER" id="PTHR22793">
    <property type="entry name" value="MYOCARDIN-RELATED TRANSCRIPTION FACTOR-RELATED"/>
    <property type="match status" value="1"/>
</dbReference>
<dbReference type="Gene3D" id="1.10.720.30">
    <property type="entry name" value="SAP domain"/>
    <property type="match status" value="1"/>
</dbReference>
<feature type="repeat" description="RPEL" evidence="7">
    <location>
        <begin position="24"/>
        <end position="49"/>
    </location>
</feature>
<feature type="compositionally biased region" description="Low complexity" evidence="9">
    <location>
        <begin position="624"/>
        <end position="640"/>
    </location>
</feature>
<evidence type="ECO:0000256" key="6">
    <source>
        <dbReference type="ARBA" id="ARBA00023242"/>
    </source>
</evidence>
<evidence type="ECO:0000256" key="1">
    <source>
        <dbReference type="ARBA" id="ARBA00004123"/>
    </source>
</evidence>
<feature type="region of interest" description="Disordered" evidence="9">
    <location>
        <begin position="511"/>
        <end position="604"/>
    </location>
</feature>
<feature type="coiled-coil region" evidence="8">
    <location>
        <begin position="472"/>
        <end position="510"/>
    </location>
</feature>
<feature type="domain" description="SAP" evidence="10">
    <location>
        <begin position="296"/>
        <end position="330"/>
    </location>
</feature>
<dbReference type="PROSITE" id="PS51073">
    <property type="entry name" value="RPEL"/>
    <property type="match status" value="2"/>
</dbReference>
<feature type="region of interest" description="Disordered" evidence="9">
    <location>
        <begin position="710"/>
        <end position="761"/>
    </location>
</feature>
<feature type="compositionally biased region" description="Polar residues" evidence="9">
    <location>
        <begin position="408"/>
        <end position="422"/>
    </location>
</feature>
<sequence length="879" mass="93404">MPPLKSPAAFHEQRRSLERARTEDYLKRKIRSRPERSELVRMHILEETSAEPSLQAKQLKLKRARLADDLNEKIAQRPGPMELVEKNILPVESSLKEAIIVGQVNYPKVADSSSFDEDSSDALSPEQPASHESQGSVPSPLEARVSEPLPSATSMSPTQQSQPKSASEKSQRSKKAKELKPKVKKLKYHQYIPPDQKQDKGAPAMDSSYAKILQQQQLFLQLQILNQQQQHYSYQTILPAPPKPAGETLGGCGAPTVRSLSTTSGGSGSGPPGPGGLTRQNSTPQTGKPGALPANLDDMKVAELKQELKLRSLPVSGTKTELIERLRTYQDQASPAPAAPKAPAATSLLSKAGEVVVAFPAARLSAGPALVAAGLAPAEVVVATVTSNGVVKFGSTGSTPPVSPTPSERSLLSTGDENSTPGDTFGEMVTSPLTQLTLQTSPLQILVKEEGPRTTPCCLSPGVRAEMEGLDKDQMLQEKDKQIEELTRMLRQKQQLVELLLLQLELEQEKRAQQPTPASTPVKQEKSFSSCQLSRQPPGTTHPFSPGLVAPNANHRDTGAPALGPPAVVVKQEAMPPEPEVVPTPQLLLGPQGSGLKGVTPPTLITDSTGTHLVLTVTNKNADSPGLPSGSPLQPLSQPGSPAPGPPAQMDLEHPSQPPFGTPTSLLKKEPPGYEEAVTQQPKQQENSSSSQQMDDLFDILIQSGEISADFKEPPSVPGKEKPPSSAACSSPLVTQPSPSPSPDLPQAAPPPPASPALPGRLEDFLESSTGLPLLTSGHEGPEPLSLIDDLHSQMLSSAAILDHPPSPMDTSELHFAPEPSSSVGLDLADGHLDSMDWLELSSGGPVLSLAPLNTAAPSLFSTDFLDGHDLQLHWDSCL</sequence>
<dbReference type="GO" id="GO:0005634">
    <property type="term" value="C:nucleus"/>
    <property type="evidence" value="ECO:0007669"/>
    <property type="project" value="UniProtKB-SubCell"/>
</dbReference>
<dbReference type="SMART" id="SM00513">
    <property type="entry name" value="SAP"/>
    <property type="match status" value="1"/>
</dbReference>
<dbReference type="PANTHER" id="PTHR22793:SF6">
    <property type="entry name" value="MYOCARDIN-RELATED TRANSCRIPTION FACTOR A"/>
    <property type="match status" value="1"/>
</dbReference>
<comment type="subcellular location">
    <subcellularLocation>
        <location evidence="1">Nucleus</location>
    </subcellularLocation>
</comment>
<keyword evidence="6" id="KW-0539">Nucleus</keyword>
<keyword evidence="3" id="KW-0805">Transcription regulation</keyword>
<keyword evidence="4 8" id="KW-0175">Coiled coil</keyword>
<dbReference type="Pfam" id="PF02037">
    <property type="entry name" value="SAP"/>
    <property type="match status" value="1"/>
</dbReference>
<dbReference type="SUPFAM" id="SSF68906">
    <property type="entry name" value="SAP domain"/>
    <property type="match status" value="1"/>
</dbReference>
<feature type="compositionally biased region" description="Pro residues" evidence="9">
    <location>
        <begin position="738"/>
        <end position="756"/>
    </location>
</feature>
<dbReference type="AlphaFoldDB" id="A0A8C9QLN2"/>
<feature type="compositionally biased region" description="Polar residues" evidence="9">
    <location>
        <begin position="151"/>
        <end position="165"/>
    </location>
</feature>
<name>A0A8C9QLN2_SPEDA</name>
<feature type="region of interest" description="Disordered" evidence="9">
    <location>
        <begin position="619"/>
        <end position="694"/>
    </location>
</feature>
<dbReference type="PROSITE" id="PS50800">
    <property type="entry name" value="SAP"/>
    <property type="match status" value="1"/>
</dbReference>
<protein>
    <submittedName>
        <fullName evidence="11">Myocardin related transcription factor A</fullName>
    </submittedName>
</protein>
<evidence type="ECO:0000313" key="12">
    <source>
        <dbReference type="Proteomes" id="UP000694422"/>
    </source>
</evidence>
<evidence type="ECO:0000256" key="3">
    <source>
        <dbReference type="ARBA" id="ARBA00023015"/>
    </source>
</evidence>
<dbReference type="Pfam" id="PF02755">
    <property type="entry name" value="RPEL"/>
    <property type="match status" value="2"/>
</dbReference>
<reference evidence="11" key="2">
    <citation type="submission" date="2025-09" db="UniProtKB">
        <authorList>
            <consortium name="Ensembl"/>
        </authorList>
    </citation>
    <scope>IDENTIFICATION</scope>
</reference>
<dbReference type="Gene3D" id="6.10.140.2040">
    <property type="match status" value="1"/>
</dbReference>
<evidence type="ECO:0000259" key="10">
    <source>
        <dbReference type="PROSITE" id="PS50800"/>
    </source>
</evidence>
<evidence type="ECO:0000256" key="9">
    <source>
        <dbReference type="SAM" id="MobiDB-lite"/>
    </source>
</evidence>
<feature type="region of interest" description="Disordered" evidence="9">
    <location>
        <begin position="245"/>
        <end position="294"/>
    </location>
</feature>
<keyword evidence="12" id="KW-1185">Reference proteome</keyword>
<evidence type="ECO:0000256" key="8">
    <source>
        <dbReference type="SAM" id="Coils"/>
    </source>
</evidence>
<dbReference type="Ensembl" id="ENSSDAT00000030469.1">
    <property type="protein sequence ID" value="ENSSDAP00000026652.1"/>
    <property type="gene ID" value="ENSSDAG00000024149.1"/>
</dbReference>
<evidence type="ECO:0000313" key="11">
    <source>
        <dbReference type="Ensembl" id="ENSSDAP00000026652.1"/>
    </source>
</evidence>
<reference evidence="11" key="1">
    <citation type="submission" date="2025-08" db="UniProtKB">
        <authorList>
            <consortium name="Ensembl"/>
        </authorList>
    </citation>
    <scope>IDENTIFICATION</scope>
</reference>
<dbReference type="InterPro" id="IPR003034">
    <property type="entry name" value="SAP_dom"/>
</dbReference>
<feature type="repeat" description="RPEL" evidence="7">
    <location>
        <begin position="68"/>
        <end position="93"/>
    </location>
</feature>
<keyword evidence="5" id="KW-0804">Transcription</keyword>
<evidence type="ECO:0000256" key="2">
    <source>
        <dbReference type="ARBA" id="ARBA00022737"/>
    </source>
</evidence>
<evidence type="ECO:0000256" key="4">
    <source>
        <dbReference type="ARBA" id="ARBA00023054"/>
    </source>
</evidence>
<dbReference type="SMART" id="SM00707">
    <property type="entry name" value="RPEL"/>
    <property type="match status" value="2"/>
</dbReference>
<evidence type="ECO:0000256" key="5">
    <source>
        <dbReference type="ARBA" id="ARBA00023163"/>
    </source>
</evidence>
<feature type="compositionally biased region" description="Basic and acidic residues" evidence="9">
    <location>
        <begin position="710"/>
        <end position="723"/>
    </location>
</feature>
<accession>A0A8C9QLN2</accession>
<proteinExistence type="predicted"/>
<dbReference type="GO" id="GO:0045944">
    <property type="term" value="P:positive regulation of transcription by RNA polymerase II"/>
    <property type="evidence" value="ECO:0007669"/>
    <property type="project" value="TreeGrafter"/>
</dbReference>
<keyword evidence="2" id="KW-0677">Repeat</keyword>
<feature type="compositionally biased region" description="Polar residues" evidence="9">
    <location>
        <begin position="678"/>
        <end position="694"/>
    </location>
</feature>
<feature type="region of interest" description="Disordered" evidence="9">
    <location>
        <begin position="110"/>
        <end position="206"/>
    </location>
</feature>
<evidence type="ECO:0000256" key="7">
    <source>
        <dbReference type="PROSITE-ProRule" id="PRU00401"/>
    </source>
</evidence>